<accession>A0LNQ6</accession>
<evidence type="ECO:0000313" key="3">
    <source>
        <dbReference type="Proteomes" id="UP000001784"/>
    </source>
</evidence>
<feature type="compositionally biased region" description="Basic and acidic residues" evidence="1">
    <location>
        <begin position="91"/>
        <end position="101"/>
    </location>
</feature>
<dbReference type="AlphaFoldDB" id="A0LNQ6"/>
<name>A0LNQ6_SYNFM</name>
<dbReference type="HOGENOM" id="CLU_2060263_0_0_7"/>
<dbReference type="Proteomes" id="UP000001784">
    <property type="component" value="Chromosome"/>
</dbReference>
<evidence type="ECO:0000256" key="1">
    <source>
        <dbReference type="SAM" id="MobiDB-lite"/>
    </source>
</evidence>
<dbReference type="KEGG" id="sfu:Sfum_3385"/>
<feature type="region of interest" description="Disordered" evidence="1">
    <location>
        <begin position="85"/>
        <end position="119"/>
    </location>
</feature>
<protein>
    <submittedName>
        <fullName evidence="2">Uncharacterized protein</fullName>
    </submittedName>
</protein>
<sequence length="119" mass="12537">MDDIRMGMLAEPCGSAETEVLRALCGGQRIIHAGDGDTGGRNLEKRLLVLRPGKRGAEAIQVSGQLRIPQLSGKMFEATVTIPGTCTGSKPARDARREEGGRGSAWICSRGGQGKTACQ</sequence>
<evidence type="ECO:0000313" key="2">
    <source>
        <dbReference type="EMBL" id="ABK19058.1"/>
    </source>
</evidence>
<gene>
    <name evidence="2" type="ordered locus">Sfum_3385</name>
</gene>
<dbReference type="InParanoid" id="A0LNQ6"/>
<dbReference type="EMBL" id="CP000478">
    <property type="protein sequence ID" value="ABK19058.1"/>
    <property type="molecule type" value="Genomic_DNA"/>
</dbReference>
<reference evidence="2 3" key="1">
    <citation type="submission" date="2006-10" db="EMBL/GenBank/DDBJ databases">
        <title>Complete sequence of Syntrophobacter fumaroxidans MPOB.</title>
        <authorList>
            <consortium name="US DOE Joint Genome Institute"/>
            <person name="Copeland A."/>
            <person name="Lucas S."/>
            <person name="Lapidus A."/>
            <person name="Barry K."/>
            <person name="Detter J.C."/>
            <person name="Glavina del Rio T."/>
            <person name="Hammon N."/>
            <person name="Israni S."/>
            <person name="Pitluck S."/>
            <person name="Goltsman E.G."/>
            <person name="Martinez M."/>
            <person name="Schmutz J."/>
            <person name="Larimer F."/>
            <person name="Land M."/>
            <person name="Hauser L."/>
            <person name="Kyrpides N."/>
            <person name="Kim E."/>
            <person name="Boone D.R."/>
            <person name="Brockman F."/>
            <person name="Culley D."/>
            <person name="Ferry J."/>
            <person name="Gunsalus R."/>
            <person name="McInerney M.J."/>
            <person name="Morrison M."/>
            <person name="Plugge C."/>
            <person name="Rohlin L."/>
            <person name="Scholten J."/>
            <person name="Sieber J."/>
            <person name="Stams A.J.M."/>
            <person name="Worm P."/>
            <person name="Henstra A.M."/>
            <person name="Richardson P."/>
        </authorList>
    </citation>
    <scope>NUCLEOTIDE SEQUENCE [LARGE SCALE GENOMIC DNA]</scope>
    <source>
        <strain evidence="3">DSM 10017 / MPOB</strain>
    </source>
</reference>
<proteinExistence type="predicted"/>
<keyword evidence="3" id="KW-1185">Reference proteome</keyword>
<dbReference type="STRING" id="335543.Sfum_3385"/>
<organism evidence="2 3">
    <name type="scientific">Syntrophobacter fumaroxidans (strain DSM 10017 / MPOB)</name>
    <dbReference type="NCBI Taxonomy" id="335543"/>
    <lineage>
        <taxon>Bacteria</taxon>
        <taxon>Pseudomonadati</taxon>
        <taxon>Thermodesulfobacteriota</taxon>
        <taxon>Syntrophobacteria</taxon>
        <taxon>Syntrophobacterales</taxon>
        <taxon>Syntrophobacteraceae</taxon>
        <taxon>Syntrophobacter</taxon>
    </lineage>
</organism>